<feature type="chain" id="PRO_5001646638" description="Vacuolar sorting protein Vps3844 C-terminal domain-containing protein" evidence="3">
    <location>
        <begin position="19"/>
        <end position="353"/>
    </location>
</feature>
<dbReference type="HOGENOM" id="CLU_754738_0_0_1"/>
<dbReference type="STRING" id="1137138.A0A067NHR9"/>
<feature type="domain" description="Vacuolar sorting protein Vps3844 C-terminal" evidence="4">
    <location>
        <begin position="245"/>
        <end position="343"/>
    </location>
</feature>
<evidence type="ECO:0000259" key="4">
    <source>
        <dbReference type="Pfam" id="PF12955"/>
    </source>
</evidence>
<keyword evidence="2" id="KW-1133">Transmembrane helix</keyword>
<proteinExistence type="predicted"/>
<dbReference type="EMBL" id="KL198008">
    <property type="protein sequence ID" value="KDQ27374.1"/>
    <property type="molecule type" value="Genomic_DNA"/>
</dbReference>
<dbReference type="PANTHER" id="PTHR36853:SF1">
    <property type="entry name" value="DUF3844 DOMAIN-CONTAINING PROTEIN"/>
    <property type="match status" value="1"/>
</dbReference>
<feature type="transmembrane region" description="Helical" evidence="2">
    <location>
        <begin position="310"/>
        <end position="334"/>
    </location>
</feature>
<evidence type="ECO:0000313" key="6">
    <source>
        <dbReference type="Proteomes" id="UP000027073"/>
    </source>
</evidence>
<accession>A0A067NHR9</accession>
<dbReference type="InParanoid" id="A0A067NHR9"/>
<dbReference type="AlphaFoldDB" id="A0A067NHR9"/>
<dbReference type="InterPro" id="IPR024382">
    <property type="entry name" value="Vps3844_C"/>
</dbReference>
<dbReference type="VEuPathDB" id="FungiDB:PLEOSDRAFT_1064702"/>
<evidence type="ECO:0000313" key="5">
    <source>
        <dbReference type="EMBL" id="KDQ27374.1"/>
    </source>
</evidence>
<dbReference type="OrthoDB" id="5583277at2759"/>
<protein>
    <recommendedName>
        <fullName evidence="4">Vacuolar sorting protein Vps3844 C-terminal domain-containing protein</fullName>
    </recommendedName>
</protein>
<evidence type="ECO:0000256" key="3">
    <source>
        <dbReference type="SAM" id="SignalP"/>
    </source>
</evidence>
<dbReference type="Pfam" id="PF12955">
    <property type="entry name" value="Vps3844_C"/>
    <property type="match status" value="1"/>
</dbReference>
<reference evidence="6" key="1">
    <citation type="journal article" date="2014" name="Proc. Natl. Acad. Sci. U.S.A.">
        <title>Extensive sampling of basidiomycete genomes demonstrates inadequacy of the white-rot/brown-rot paradigm for wood decay fungi.</title>
        <authorList>
            <person name="Riley R."/>
            <person name="Salamov A.A."/>
            <person name="Brown D.W."/>
            <person name="Nagy L.G."/>
            <person name="Floudas D."/>
            <person name="Held B.W."/>
            <person name="Levasseur A."/>
            <person name="Lombard V."/>
            <person name="Morin E."/>
            <person name="Otillar R."/>
            <person name="Lindquist E.A."/>
            <person name="Sun H."/>
            <person name="LaButti K.M."/>
            <person name="Schmutz J."/>
            <person name="Jabbour D."/>
            <person name="Luo H."/>
            <person name="Baker S.E."/>
            <person name="Pisabarro A.G."/>
            <person name="Walton J.D."/>
            <person name="Blanchette R.A."/>
            <person name="Henrissat B."/>
            <person name="Martin F."/>
            <person name="Cullen D."/>
            <person name="Hibbett D.S."/>
            <person name="Grigoriev I.V."/>
        </authorList>
    </citation>
    <scope>NUCLEOTIDE SEQUENCE [LARGE SCALE GENOMIC DNA]</scope>
    <source>
        <strain evidence="6">PC15</strain>
    </source>
</reference>
<organism evidence="5 6">
    <name type="scientific">Pleurotus ostreatus (strain PC15)</name>
    <name type="common">Oyster mushroom</name>
    <dbReference type="NCBI Taxonomy" id="1137138"/>
    <lineage>
        <taxon>Eukaryota</taxon>
        <taxon>Fungi</taxon>
        <taxon>Dikarya</taxon>
        <taxon>Basidiomycota</taxon>
        <taxon>Agaricomycotina</taxon>
        <taxon>Agaricomycetes</taxon>
        <taxon>Agaricomycetidae</taxon>
        <taxon>Agaricales</taxon>
        <taxon>Pleurotineae</taxon>
        <taxon>Pleurotaceae</taxon>
        <taxon>Pleurotus</taxon>
    </lineage>
</organism>
<dbReference type="GO" id="GO:0005783">
    <property type="term" value="C:endoplasmic reticulum"/>
    <property type="evidence" value="ECO:0007669"/>
    <property type="project" value="TreeGrafter"/>
</dbReference>
<dbReference type="InterPro" id="IPR053065">
    <property type="entry name" value="Archenteron_Induction-Rel"/>
</dbReference>
<gene>
    <name evidence="5" type="ORF">PLEOSDRAFT_1064702</name>
</gene>
<evidence type="ECO:0000256" key="1">
    <source>
        <dbReference type="SAM" id="MobiDB-lite"/>
    </source>
</evidence>
<sequence>MYTLAFTLLVSGLQLARASTLYLSPASSIPQSEFTPQDTSFILSRHFGLEYFEVQPKDLLEEESFVGQGLKNGLLLTSSNEDANVILPSSLQETLQYNSPLIDNPRPIITTFAHRARHSFSSVFVGLEDTYAVGDSTQEFVDTIRSLAKFLREAERPAFAALDASPLTEIRNKYGPQSEQYTITLLELRSLVNVAMTLSDSLNFAYLTYSTHVRDKRAAEPQQTQSPLPSDRPAPQQPIGSISTCFTTADACTNGTSSCSGRGQCVEAKKAGRSCFVCTCGVTKTGSGAKTKTDVWVGESCERKDVSGPFVLLTGTVVLVILLVVGSVGLLYSVGDQELPSVLMGSAVNAKRD</sequence>
<feature type="signal peptide" evidence="3">
    <location>
        <begin position="1"/>
        <end position="18"/>
    </location>
</feature>
<dbReference type="PANTHER" id="PTHR36853">
    <property type="entry name" value="EXPRESSED PROTEIN"/>
    <property type="match status" value="1"/>
</dbReference>
<keyword evidence="2" id="KW-0812">Transmembrane</keyword>
<dbReference type="Proteomes" id="UP000027073">
    <property type="component" value="Unassembled WGS sequence"/>
</dbReference>
<keyword evidence="3" id="KW-0732">Signal</keyword>
<keyword evidence="2" id="KW-0472">Membrane</keyword>
<feature type="region of interest" description="Disordered" evidence="1">
    <location>
        <begin position="216"/>
        <end position="236"/>
    </location>
</feature>
<evidence type="ECO:0000256" key="2">
    <source>
        <dbReference type="SAM" id="Phobius"/>
    </source>
</evidence>
<name>A0A067NHR9_PLEO1</name>